<proteinExistence type="predicted"/>
<dbReference type="Gene3D" id="1.10.10.10">
    <property type="entry name" value="Winged helix-like DNA-binding domain superfamily/Winged helix DNA-binding domain"/>
    <property type="match status" value="1"/>
</dbReference>
<dbReference type="PROSITE" id="PS50532">
    <property type="entry name" value="HTH_IS408"/>
    <property type="match status" value="1"/>
</dbReference>
<dbReference type="InterPro" id="IPR036388">
    <property type="entry name" value="WH-like_DNA-bd_sf"/>
</dbReference>
<dbReference type="InterPro" id="IPR017895">
    <property type="entry name" value="HTH_IS408/IS1162_type"/>
</dbReference>
<accession>A0A6B1G569</accession>
<evidence type="ECO:0000313" key="3">
    <source>
        <dbReference type="EMBL" id="MYH63241.1"/>
    </source>
</evidence>
<comment type="caution">
    <text evidence="3">The sequence shown here is derived from an EMBL/GenBank/DDBJ whole genome shotgun (WGS) entry which is preliminary data.</text>
</comment>
<sequence length="183" mass="20120">MSEEEDGAPEEVVHVQDRDVFRLECGRGRGHREIAAILRISHSTVGSYVRRAQEVGVSWPLRDELDDANLEAALYPPTPPSRVPRPEPDWARPRHGGTDALRGLQGRDPSKTNPQALSREGGEESSVGPDFGEAGCQVITVLVQSASARGQINACVGIGDRHRVESLISMCRNRREESIYRST</sequence>
<feature type="region of interest" description="Disordered" evidence="1">
    <location>
        <begin position="72"/>
        <end position="130"/>
    </location>
</feature>
<name>A0A6B1G569_9CHLR</name>
<feature type="domain" description="HTH IS408-type" evidence="2">
    <location>
        <begin position="17"/>
        <end position="97"/>
    </location>
</feature>
<dbReference type="InterPro" id="IPR013324">
    <property type="entry name" value="RNA_pol_sigma_r3/r4-like"/>
</dbReference>
<protein>
    <recommendedName>
        <fullName evidence="2">HTH IS408-type domain-containing protein</fullName>
    </recommendedName>
</protein>
<dbReference type="EMBL" id="VYDA01000576">
    <property type="protein sequence ID" value="MYH63241.1"/>
    <property type="molecule type" value="Genomic_DNA"/>
</dbReference>
<evidence type="ECO:0000259" key="2">
    <source>
        <dbReference type="PROSITE" id="PS50532"/>
    </source>
</evidence>
<gene>
    <name evidence="3" type="ORF">F4148_16295</name>
</gene>
<evidence type="ECO:0000256" key="1">
    <source>
        <dbReference type="SAM" id="MobiDB-lite"/>
    </source>
</evidence>
<dbReference type="AlphaFoldDB" id="A0A6B1G569"/>
<organism evidence="3">
    <name type="scientific">Caldilineaceae bacterium SB0675_bin_29</name>
    <dbReference type="NCBI Taxonomy" id="2605266"/>
    <lineage>
        <taxon>Bacteria</taxon>
        <taxon>Bacillati</taxon>
        <taxon>Chloroflexota</taxon>
        <taxon>Caldilineae</taxon>
        <taxon>Caldilineales</taxon>
        <taxon>Caldilineaceae</taxon>
    </lineage>
</organism>
<dbReference type="SUPFAM" id="SSF88659">
    <property type="entry name" value="Sigma3 and sigma4 domains of RNA polymerase sigma factors"/>
    <property type="match status" value="1"/>
</dbReference>
<reference evidence="3" key="1">
    <citation type="submission" date="2019-09" db="EMBL/GenBank/DDBJ databases">
        <title>Characterisation of the sponge microbiome using genome-centric metagenomics.</title>
        <authorList>
            <person name="Engelberts J.P."/>
            <person name="Robbins S.J."/>
            <person name="De Goeij J.M."/>
            <person name="Aranda M."/>
            <person name="Bell S.C."/>
            <person name="Webster N.S."/>
        </authorList>
    </citation>
    <scope>NUCLEOTIDE SEQUENCE</scope>
    <source>
        <strain evidence="3">SB0675_bin_29</strain>
    </source>
</reference>